<dbReference type="OrthoDB" id="5459827at2"/>
<dbReference type="EMBL" id="FNBX01000001">
    <property type="protein sequence ID" value="SDF09110.1"/>
    <property type="molecule type" value="Genomic_DNA"/>
</dbReference>
<accession>A0A1G7I8S4</accession>
<reference evidence="2" key="1">
    <citation type="submission" date="2016-10" db="EMBL/GenBank/DDBJ databases">
        <authorList>
            <person name="Varghese N."/>
            <person name="Submissions S."/>
        </authorList>
    </citation>
    <scope>NUCLEOTIDE SEQUENCE [LARGE SCALE GENOMIC DNA]</scope>
    <source>
        <strain evidence="2">KHC7</strain>
    </source>
</reference>
<name>A0A1G7I8S4_9BACT</name>
<sequence length="131" mass="14391">MEEHGTPDSPVTHRFSHDNLHISLQDPFGPSQADAVIALLYGNQHACKRIFIDVRRVSRPHPTAVDALKNSLLLGGLSTEQIIFKGKTGFDLAVNGNRVLIEEKRSHVCKGNCANCKCGGHKHAHAQAREH</sequence>
<protein>
    <submittedName>
        <fullName evidence="1">Uncharacterized protein</fullName>
    </submittedName>
</protein>
<dbReference type="Proteomes" id="UP000199355">
    <property type="component" value="Unassembled WGS sequence"/>
</dbReference>
<dbReference type="AlphaFoldDB" id="A0A1G7I8S4"/>
<gene>
    <name evidence="1" type="ORF">SAMN05192586_101195</name>
</gene>
<organism evidence="1 2">
    <name type="scientific">Desulfovibrio legallii</name>
    <dbReference type="NCBI Taxonomy" id="571438"/>
    <lineage>
        <taxon>Bacteria</taxon>
        <taxon>Pseudomonadati</taxon>
        <taxon>Thermodesulfobacteriota</taxon>
        <taxon>Desulfovibrionia</taxon>
        <taxon>Desulfovibrionales</taxon>
        <taxon>Desulfovibrionaceae</taxon>
        <taxon>Desulfovibrio</taxon>
    </lineage>
</organism>
<proteinExistence type="predicted"/>
<dbReference type="RefSeq" id="WP_092152456.1">
    <property type="nucleotide sequence ID" value="NZ_FNBX01000001.1"/>
</dbReference>
<evidence type="ECO:0000313" key="1">
    <source>
        <dbReference type="EMBL" id="SDF09110.1"/>
    </source>
</evidence>
<evidence type="ECO:0000313" key="2">
    <source>
        <dbReference type="Proteomes" id="UP000199355"/>
    </source>
</evidence>
<keyword evidence="2" id="KW-1185">Reference proteome</keyword>